<accession>A0A7J6KQA2</accession>
<comment type="caution">
    <text evidence="1">The sequence shown here is derived from an EMBL/GenBank/DDBJ whole genome shotgun (WGS) entry which is preliminary data.</text>
</comment>
<organism evidence="1 2">
    <name type="scientific">Perkinsus olseni</name>
    <name type="common">Perkinsus atlanticus</name>
    <dbReference type="NCBI Taxonomy" id="32597"/>
    <lineage>
        <taxon>Eukaryota</taxon>
        <taxon>Sar</taxon>
        <taxon>Alveolata</taxon>
        <taxon>Perkinsozoa</taxon>
        <taxon>Perkinsea</taxon>
        <taxon>Perkinsida</taxon>
        <taxon>Perkinsidae</taxon>
        <taxon>Perkinsus</taxon>
    </lineage>
</organism>
<reference evidence="1 2" key="1">
    <citation type="submission" date="2020-04" db="EMBL/GenBank/DDBJ databases">
        <title>Perkinsus olseni comparative genomics.</title>
        <authorList>
            <person name="Bogema D.R."/>
        </authorList>
    </citation>
    <scope>NUCLEOTIDE SEQUENCE [LARGE SCALE GENOMIC DNA]</scope>
    <source>
        <strain evidence="1">ATCC PRA-179</strain>
    </source>
</reference>
<dbReference type="OrthoDB" id="10390268at2759"/>
<dbReference type="AlphaFoldDB" id="A0A7J6KQA2"/>
<evidence type="ECO:0000313" key="2">
    <source>
        <dbReference type="Proteomes" id="UP000570595"/>
    </source>
</evidence>
<gene>
    <name evidence="1" type="ORF">FOZ61_002173</name>
</gene>
<dbReference type="EMBL" id="JABAHT010001591">
    <property type="protein sequence ID" value="KAF4648779.1"/>
    <property type="molecule type" value="Genomic_DNA"/>
</dbReference>
<evidence type="ECO:0000313" key="1">
    <source>
        <dbReference type="EMBL" id="KAF4648779.1"/>
    </source>
</evidence>
<proteinExistence type="predicted"/>
<name>A0A7J6KQA2_PEROL</name>
<sequence length="263" mass="29823">MSDHFPPRRHPSGLLRFRIANPFGLVFFTAVPPSLNAKILGEESLVGPAEVDIPRWISWEDEWDFVGFLNLEADESPASLKAVANLTRRVASTFGDDKTAMFKVRNSRAPRKNKPSTDGCCNYICCQHVACGVQLRAILDCSVEQTRVRIYRNRELHSHVARQTAVEESPTDEGATDGKKYVKVPAHLHLAMEQALEVNPNTTPTQLYDLFLRPDDPGCVKGEPKEATALRRRYKDYCANLKRVHARRVREKQLETVEDLIRE</sequence>
<protein>
    <submittedName>
        <fullName evidence="1">Uncharacterized protein</fullName>
    </submittedName>
</protein>
<dbReference type="Proteomes" id="UP000570595">
    <property type="component" value="Unassembled WGS sequence"/>
</dbReference>